<evidence type="ECO:0000256" key="9">
    <source>
        <dbReference type="ARBA" id="ARBA00023235"/>
    </source>
</evidence>
<dbReference type="InterPro" id="IPR000262">
    <property type="entry name" value="FMN-dep_DH"/>
</dbReference>
<feature type="binding site" evidence="11">
    <location>
        <begin position="291"/>
        <end position="292"/>
    </location>
    <ligand>
        <name>FMN</name>
        <dbReference type="ChEBI" id="CHEBI:58210"/>
    </ligand>
</feature>
<evidence type="ECO:0000259" key="12">
    <source>
        <dbReference type="Pfam" id="PF01070"/>
    </source>
</evidence>
<evidence type="ECO:0000313" key="14">
    <source>
        <dbReference type="Proteomes" id="UP000190837"/>
    </source>
</evidence>
<feature type="binding site" evidence="11">
    <location>
        <position position="64"/>
    </location>
    <ligand>
        <name>FMN</name>
        <dbReference type="ChEBI" id="CHEBI:58210"/>
    </ligand>
</feature>
<dbReference type="SUPFAM" id="SSF51395">
    <property type="entry name" value="FMN-linked oxidoreductases"/>
    <property type="match status" value="1"/>
</dbReference>
<keyword evidence="3 11" id="KW-0285">Flavoprotein</keyword>
<dbReference type="GO" id="GO:0070402">
    <property type="term" value="F:NADPH binding"/>
    <property type="evidence" value="ECO:0007669"/>
    <property type="project" value="UniProtKB-UniRule"/>
</dbReference>
<dbReference type="Proteomes" id="UP000190837">
    <property type="component" value="Unassembled WGS sequence"/>
</dbReference>
<feature type="binding site" evidence="11">
    <location>
        <position position="96"/>
    </location>
    <ligand>
        <name>FMN</name>
        <dbReference type="ChEBI" id="CHEBI:58210"/>
    </ligand>
</feature>
<dbReference type="GO" id="GO:0004452">
    <property type="term" value="F:isopentenyl-diphosphate delta-isomerase activity"/>
    <property type="evidence" value="ECO:0007669"/>
    <property type="project" value="UniProtKB-UniRule"/>
</dbReference>
<feature type="binding site" evidence="11">
    <location>
        <position position="124"/>
    </location>
    <ligand>
        <name>FMN</name>
        <dbReference type="ChEBI" id="CHEBI:58210"/>
    </ligand>
</feature>
<accession>A0A1C3H6H0</accession>
<evidence type="ECO:0000256" key="1">
    <source>
        <dbReference type="ARBA" id="ARBA00001917"/>
    </source>
</evidence>
<dbReference type="EMBL" id="FKLO01000073">
    <property type="protein sequence ID" value="SAM70291.1"/>
    <property type="molecule type" value="Genomic_DNA"/>
</dbReference>
<comment type="cofactor">
    <cofactor evidence="11">
        <name>Mg(2+)</name>
        <dbReference type="ChEBI" id="CHEBI:18420"/>
    </cofactor>
</comment>
<comment type="subunit">
    <text evidence="10 11">Homooctamer. Dimer of tetramers.</text>
</comment>
<dbReference type="CDD" id="cd02811">
    <property type="entry name" value="IDI-2_FMN"/>
    <property type="match status" value="1"/>
</dbReference>
<feature type="binding site" evidence="11">
    <location>
        <begin position="270"/>
        <end position="272"/>
    </location>
    <ligand>
        <name>FMN</name>
        <dbReference type="ChEBI" id="CHEBI:58210"/>
    </ligand>
</feature>
<evidence type="ECO:0000256" key="2">
    <source>
        <dbReference type="ARBA" id="ARBA00022490"/>
    </source>
</evidence>
<proteinExistence type="inferred from homology"/>
<keyword evidence="5 11" id="KW-0479">Metal-binding</keyword>
<sequence>MSDTARRKREHLDAIAQDPAIERGDSGFAAIRLTHRALPELALDEVDTRCEFLGKTLRLPLLISSMTGGDDPEIRRINHNLAQAAEHCGVALAVGSQRVQFTTPAAAASFRLRDAAPNTVLVANLGAVQLNYGFTAEHCQRAVETLAADGLYLHLNPLQEAVQPEGDTNFAGLTGKIAAVARDLPVPVLLKEVGSGLSPADIARGKQAGIHYFDLAGRGGTSWSRIEHHRRRNPADTLGLTYQDWGLTTADALRLNRAAHPDITLIASGGIRNGIDMAKAVLLGAELCGIAAPFLAAAQDSAAAVIAAIKRLEREYRTALYLLGCRDNAALRDNHALLLP</sequence>
<feature type="binding site" evidence="11">
    <location>
        <begin position="7"/>
        <end position="8"/>
    </location>
    <ligand>
        <name>substrate</name>
    </ligand>
</feature>
<feature type="binding site" evidence="11">
    <location>
        <begin position="96"/>
        <end position="98"/>
    </location>
    <ligand>
        <name>substrate</name>
    </ligand>
</feature>
<dbReference type="Pfam" id="PF01070">
    <property type="entry name" value="FMN_dh"/>
    <property type="match status" value="1"/>
</dbReference>
<comment type="subcellular location">
    <subcellularLocation>
        <location evidence="11">Cytoplasm</location>
    </subcellularLocation>
</comment>
<feature type="domain" description="FMN-dependent dehydrogenase" evidence="12">
    <location>
        <begin position="176"/>
        <end position="334"/>
    </location>
</feature>
<dbReference type="PANTHER" id="PTHR43665:SF1">
    <property type="entry name" value="ISOPENTENYL-DIPHOSPHATE DELTA-ISOMERASE"/>
    <property type="match status" value="1"/>
</dbReference>
<comment type="similarity">
    <text evidence="11">Belongs to the IPP isomerase type 2 family.</text>
</comment>
<comment type="function">
    <text evidence="11">Involved in the biosynthesis of isoprenoids. Catalyzes the 1,3-allylic rearrangement of the homoallylic substrate isopentenyl (IPP) to its allylic isomer, dimethylallyl diphosphate (DMAPP).</text>
</comment>
<evidence type="ECO:0000256" key="8">
    <source>
        <dbReference type="ARBA" id="ARBA00023229"/>
    </source>
</evidence>
<comment type="cofactor">
    <cofactor evidence="1 11">
        <name>FMN</name>
        <dbReference type="ChEBI" id="CHEBI:58210"/>
    </cofactor>
</comment>
<comment type="catalytic activity">
    <reaction evidence="11">
        <text>isopentenyl diphosphate = dimethylallyl diphosphate</text>
        <dbReference type="Rhea" id="RHEA:23284"/>
        <dbReference type="ChEBI" id="CHEBI:57623"/>
        <dbReference type="ChEBI" id="CHEBI:128769"/>
        <dbReference type="EC" id="5.3.3.2"/>
    </reaction>
</comment>
<comment type="caution">
    <text evidence="11">Lacks conserved residue(s) required for the propagation of feature annotation.</text>
</comment>
<evidence type="ECO:0000256" key="7">
    <source>
        <dbReference type="ARBA" id="ARBA00022857"/>
    </source>
</evidence>
<feature type="binding site" evidence="11">
    <location>
        <position position="221"/>
    </location>
    <ligand>
        <name>FMN</name>
        <dbReference type="ChEBI" id="CHEBI:58210"/>
    </ligand>
</feature>
<dbReference type="PANTHER" id="PTHR43665">
    <property type="entry name" value="ISOPENTENYL-DIPHOSPHATE DELTA-ISOMERASE"/>
    <property type="match status" value="1"/>
</dbReference>
<dbReference type="InterPro" id="IPR013785">
    <property type="entry name" value="Aldolase_TIM"/>
</dbReference>
<evidence type="ECO:0000256" key="10">
    <source>
        <dbReference type="ARBA" id="ARBA00025810"/>
    </source>
</evidence>
<protein>
    <recommendedName>
        <fullName evidence="11">Isopentenyl-diphosphate delta-isomerase</fullName>
        <shortName evidence="11">IPP isomerase</shortName>
        <ecNumber evidence="11">5.3.3.2</ecNumber>
    </recommendedName>
    <alternativeName>
        <fullName evidence="11">Isopentenyl diphosphate:dimethylallyl diphosphate isomerase</fullName>
    </alternativeName>
    <alternativeName>
        <fullName evidence="11">Isopentenyl pyrophosphate isomerase</fullName>
    </alternativeName>
    <alternativeName>
        <fullName evidence="11">Type 2 isopentenyl diphosphate isomerase</fullName>
        <shortName evidence="11">IDI-2</shortName>
    </alternativeName>
</protein>
<dbReference type="PIRSF" id="PIRSF003314">
    <property type="entry name" value="IPP_isomerase"/>
    <property type="match status" value="1"/>
</dbReference>
<dbReference type="GO" id="GO:0010181">
    <property type="term" value="F:FMN binding"/>
    <property type="evidence" value="ECO:0007669"/>
    <property type="project" value="UniProtKB-UniRule"/>
</dbReference>
<keyword evidence="7 11" id="KW-0521">NADP</keyword>
<dbReference type="NCBIfam" id="TIGR02151">
    <property type="entry name" value="IPP_isom_2"/>
    <property type="match status" value="1"/>
</dbReference>
<keyword evidence="6 11" id="KW-0460">Magnesium</keyword>
<dbReference type="AlphaFoldDB" id="A0A1C3H6H0"/>
<feature type="binding site" evidence="11">
    <location>
        <position position="160"/>
    </location>
    <ligand>
        <name>Mg(2+)</name>
        <dbReference type="ChEBI" id="CHEBI:18420"/>
    </ligand>
</feature>
<feature type="binding site" evidence="11">
    <location>
        <position position="191"/>
    </location>
    <ligand>
        <name>FMN</name>
        <dbReference type="ChEBI" id="CHEBI:58210"/>
    </ligand>
</feature>
<dbReference type="HAMAP" id="MF_00354">
    <property type="entry name" value="Idi_2"/>
    <property type="match status" value="1"/>
</dbReference>
<evidence type="ECO:0000313" key="13">
    <source>
        <dbReference type="EMBL" id="SAM70291.1"/>
    </source>
</evidence>
<evidence type="ECO:0000256" key="3">
    <source>
        <dbReference type="ARBA" id="ARBA00022630"/>
    </source>
</evidence>
<reference evidence="14" key="1">
    <citation type="submission" date="2016-04" db="EMBL/GenBank/DDBJ databases">
        <authorList>
            <person name="Tagini F."/>
        </authorList>
    </citation>
    <scope>NUCLEOTIDE SEQUENCE [LARGE SCALE GENOMIC DNA]</scope>
    <source>
        <strain evidence="14">CHUV0807</strain>
    </source>
</reference>
<evidence type="ECO:0000256" key="4">
    <source>
        <dbReference type="ARBA" id="ARBA00022643"/>
    </source>
</evidence>
<keyword evidence="2 11" id="KW-0963">Cytoplasm</keyword>
<dbReference type="GO" id="GO:0000287">
    <property type="term" value="F:magnesium ion binding"/>
    <property type="evidence" value="ECO:0007669"/>
    <property type="project" value="UniProtKB-UniRule"/>
</dbReference>
<dbReference type="Gene3D" id="3.20.20.70">
    <property type="entry name" value="Aldolase class I"/>
    <property type="match status" value="1"/>
</dbReference>
<organism evidence="13 14">
    <name type="scientific">Cardiobacterium hominis</name>
    <dbReference type="NCBI Taxonomy" id="2718"/>
    <lineage>
        <taxon>Bacteria</taxon>
        <taxon>Pseudomonadati</taxon>
        <taxon>Pseudomonadota</taxon>
        <taxon>Gammaproteobacteria</taxon>
        <taxon>Cardiobacteriales</taxon>
        <taxon>Cardiobacteriaceae</taxon>
        <taxon>Cardiobacterium</taxon>
    </lineage>
</organism>
<evidence type="ECO:0000256" key="11">
    <source>
        <dbReference type="HAMAP-Rule" id="MF_00354"/>
    </source>
</evidence>
<evidence type="ECO:0000256" key="6">
    <source>
        <dbReference type="ARBA" id="ARBA00022842"/>
    </source>
</evidence>
<dbReference type="InterPro" id="IPR011179">
    <property type="entry name" value="IPdP_isomerase"/>
</dbReference>
<keyword evidence="4 11" id="KW-0288">FMN</keyword>
<dbReference type="EC" id="5.3.3.2" evidence="11"/>
<keyword evidence="9 11" id="KW-0413">Isomerase</keyword>
<comment type="cofactor">
    <cofactor evidence="11">
        <name>NADPH</name>
        <dbReference type="ChEBI" id="CHEBI:57783"/>
    </cofactor>
</comment>
<dbReference type="GO" id="GO:0005737">
    <property type="term" value="C:cytoplasm"/>
    <property type="evidence" value="ECO:0007669"/>
    <property type="project" value="UniProtKB-SubCell"/>
</dbReference>
<dbReference type="GO" id="GO:0008299">
    <property type="term" value="P:isoprenoid biosynthetic process"/>
    <property type="evidence" value="ECO:0007669"/>
    <property type="project" value="UniProtKB-UniRule"/>
</dbReference>
<feature type="binding site" evidence="11">
    <location>
        <begin position="65"/>
        <end position="67"/>
    </location>
    <ligand>
        <name>FMN</name>
        <dbReference type="ChEBI" id="CHEBI:58210"/>
    </ligand>
</feature>
<feature type="binding site" evidence="11">
    <location>
        <position position="159"/>
    </location>
    <ligand>
        <name>substrate</name>
    </ligand>
</feature>
<dbReference type="GO" id="GO:0016491">
    <property type="term" value="F:oxidoreductase activity"/>
    <property type="evidence" value="ECO:0007669"/>
    <property type="project" value="InterPro"/>
</dbReference>
<keyword evidence="8 11" id="KW-0414">Isoprene biosynthesis</keyword>
<name>A0A1C3H6H0_9GAMM</name>
<dbReference type="RefSeq" id="WP_079541841.1">
    <property type="nucleotide sequence ID" value="NZ_FKLO01000073.1"/>
</dbReference>
<gene>
    <name evidence="11" type="primary">fni</name>
    <name evidence="13" type="ORF">CHUV0807_2176</name>
</gene>
<evidence type="ECO:0000256" key="5">
    <source>
        <dbReference type="ARBA" id="ARBA00022723"/>
    </source>
</evidence>